<keyword evidence="2 5" id="KW-0812">Transmembrane</keyword>
<keyword evidence="3 5" id="KW-1133">Transmembrane helix</keyword>
<evidence type="ECO:0000256" key="4">
    <source>
        <dbReference type="ARBA" id="ARBA00023136"/>
    </source>
</evidence>
<sequence>MEQGQQIDWYQLIEIQNKLITKTEEKQNEIIIIKKELGQQKRLGLKTLKQKFINNELLKTDFLRRKEMIIKEYQTKRKTLDQQLDSLIIENQDHYAKLGSLQHNPATRTLKKQYQDELKNLQNTKPATKDKQNYNLYFVNINLQKTKIKNLSPAITKKNYILTFVTIPILVLIGFLTTFLFYLPHSLNQGWGFNWINISYLGAFILIFLLLVIGTIYTVLLVKDSAKMLVVDRETSYWKSAFTGFVANFFDTLGIGSFAISVVMLNNFKISKDSKKLPGILNVGCTIPVIFEAIIFMTAVKVDITTLIVLIVASILGAYLGAAIANKINARIMKLVIGGCLLVIAILMILSQPGVDVLTSLNGNSTTLLQPGTWWKLPVTAIIYVGLGILMSLGIGFYAPAMAVIAMMGMDITVAFPVMMGACAFLIPVGATKFIKDKNYSPKIAGAMAVGGVFGVISAFLLVFIGIKIGLGLSDSEFLIWFKWIVITISIYTSGMLFFDFWKETVLLQNKKR</sequence>
<gene>
    <name evidence="7" type="ORF">SCHRY_v1c04440</name>
</gene>
<feature type="transmembrane region" description="Helical" evidence="5">
    <location>
        <begin position="160"/>
        <end position="183"/>
    </location>
</feature>
<evidence type="ECO:0000313" key="8">
    <source>
        <dbReference type="Proteomes" id="UP000013964"/>
    </source>
</evidence>
<dbReference type="InterPro" id="IPR002781">
    <property type="entry name" value="TM_pro_TauE-like"/>
</dbReference>
<keyword evidence="4 5" id="KW-0472">Membrane</keyword>
<feature type="transmembrane region" description="Helical" evidence="5">
    <location>
        <begin position="444"/>
        <end position="467"/>
    </location>
</feature>
<evidence type="ECO:0000256" key="5">
    <source>
        <dbReference type="RuleBase" id="RU363041"/>
    </source>
</evidence>
<evidence type="ECO:0000313" key="7">
    <source>
        <dbReference type="EMBL" id="AGM25025.1"/>
    </source>
</evidence>
<protein>
    <recommendedName>
        <fullName evidence="5">Probable membrane transporter protein</fullName>
    </recommendedName>
</protein>
<evidence type="ECO:0000256" key="3">
    <source>
        <dbReference type="ARBA" id="ARBA00022989"/>
    </source>
</evidence>
<feature type="transmembrane region" description="Helical" evidence="5">
    <location>
        <begin position="195"/>
        <end position="222"/>
    </location>
</feature>
<feature type="transmembrane region" description="Helical" evidence="5">
    <location>
        <begin position="242"/>
        <end position="265"/>
    </location>
</feature>
<dbReference type="STRING" id="1276227.SCHRY_v1c04440"/>
<dbReference type="GO" id="GO:0005886">
    <property type="term" value="C:plasma membrane"/>
    <property type="evidence" value="ECO:0007669"/>
    <property type="project" value="UniProtKB-SubCell"/>
</dbReference>
<feature type="coiled-coil region" evidence="6">
    <location>
        <begin position="63"/>
        <end position="131"/>
    </location>
</feature>
<proteinExistence type="inferred from homology"/>
<dbReference type="PANTHER" id="PTHR43483">
    <property type="entry name" value="MEMBRANE TRANSPORTER PROTEIN HI_0806-RELATED"/>
    <property type="match status" value="1"/>
</dbReference>
<keyword evidence="6" id="KW-0175">Coiled coil</keyword>
<dbReference type="RefSeq" id="WP_016338850.1">
    <property type="nucleotide sequence ID" value="NC_021280.1"/>
</dbReference>
<comment type="caution">
    <text evidence="5">Lacks conserved residue(s) required for the propagation of feature annotation.</text>
</comment>
<reference evidence="7 8" key="1">
    <citation type="journal article" date="2013" name="Genome Biol. Evol.">
        <title>Complete genomes of two dipteran-associated spiroplasmas provided insights into the origin, dynamics, and impacts of viral invasion in spiroplasma.</title>
        <authorList>
            <person name="Ku C."/>
            <person name="Lo W.S."/>
            <person name="Chen L.L."/>
            <person name="Kuo C.H."/>
        </authorList>
    </citation>
    <scope>NUCLEOTIDE SEQUENCE [LARGE SCALE GENOMIC DNA]</scope>
    <source>
        <strain evidence="7 8">DF-1</strain>
    </source>
</reference>
<dbReference type="Proteomes" id="UP000013964">
    <property type="component" value="Chromosome"/>
</dbReference>
<dbReference type="OrthoDB" id="357960at2"/>
<accession>R4UFT7</accession>
<dbReference type="Pfam" id="PF01925">
    <property type="entry name" value="TauE"/>
    <property type="match status" value="1"/>
</dbReference>
<dbReference type="EMBL" id="CP005077">
    <property type="protein sequence ID" value="AGM25025.1"/>
    <property type="molecule type" value="Genomic_DNA"/>
</dbReference>
<feature type="transmembrane region" description="Helical" evidence="5">
    <location>
        <begin position="479"/>
        <end position="499"/>
    </location>
</feature>
<evidence type="ECO:0000256" key="2">
    <source>
        <dbReference type="ARBA" id="ARBA00022692"/>
    </source>
</evidence>
<feature type="transmembrane region" description="Helical" evidence="5">
    <location>
        <begin position="277"/>
        <end position="298"/>
    </location>
</feature>
<dbReference type="PATRIC" id="fig|1276227.3.peg.444"/>
<feature type="transmembrane region" description="Helical" evidence="5">
    <location>
        <begin position="375"/>
        <end position="400"/>
    </location>
</feature>
<comment type="similarity">
    <text evidence="5">Belongs to the 4-toluene sulfonate uptake permease (TSUP) (TC 2.A.102) family.</text>
</comment>
<dbReference type="AlphaFoldDB" id="R4UFT7"/>
<comment type="subcellular location">
    <subcellularLocation>
        <location evidence="5">Cell membrane</location>
        <topology evidence="5">Multi-pass membrane protein</topology>
    </subcellularLocation>
    <subcellularLocation>
        <location evidence="1">Membrane</location>
        <topology evidence="1">Multi-pass membrane protein</topology>
    </subcellularLocation>
</comment>
<dbReference type="eggNOG" id="COG0730">
    <property type="taxonomic scope" value="Bacteria"/>
</dbReference>
<keyword evidence="5" id="KW-1003">Cell membrane</keyword>
<dbReference type="KEGG" id="scr:SCHRY_v1c04440"/>
<feature type="transmembrane region" description="Helical" evidence="5">
    <location>
        <begin position="304"/>
        <end position="323"/>
    </location>
</feature>
<name>R4UFT7_9MOLU</name>
<dbReference type="HOGENOM" id="CLU_040170_2_0_14"/>
<dbReference type="PANTHER" id="PTHR43483:SF3">
    <property type="entry name" value="MEMBRANE TRANSPORTER PROTEIN HI_0806-RELATED"/>
    <property type="match status" value="1"/>
</dbReference>
<feature type="transmembrane region" description="Helical" evidence="5">
    <location>
        <begin position="412"/>
        <end position="432"/>
    </location>
</feature>
<keyword evidence="8" id="KW-1185">Reference proteome</keyword>
<feature type="transmembrane region" description="Helical" evidence="5">
    <location>
        <begin position="335"/>
        <end position="355"/>
    </location>
</feature>
<organism evidence="7 8">
    <name type="scientific">Spiroplasma chrysopicola DF-1</name>
    <dbReference type="NCBI Taxonomy" id="1276227"/>
    <lineage>
        <taxon>Bacteria</taxon>
        <taxon>Bacillati</taxon>
        <taxon>Mycoplasmatota</taxon>
        <taxon>Mollicutes</taxon>
        <taxon>Entomoplasmatales</taxon>
        <taxon>Spiroplasmataceae</taxon>
        <taxon>Spiroplasma</taxon>
    </lineage>
</organism>
<evidence type="ECO:0000256" key="6">
    <source>
        <dbReference type="SAM" id="Coils"/>
    </source>
</evidence>
<evidence type="ECO:0000256" key="1">
    <source>
        <dbReference type="ARBA" id="ARBA00004141"/>
    </source>
</evidence>